<dbReference type="GO" id="GO:0009952">
    <property type="term" value="P:anterior/posterior pattern specification"/>
    <property type="evidence" value="ECO:0007669"/>
    <property type="project" value="TreeGrafter"/>
</dbReference>
<accession>A0A210PC68</accession>
<evidence type="ECO:0000256" key="9">
    <source>
        <dbReference type="SAM" id="MobiDB-lite"/>
    </source>
</evidence>
<dbReference type="PROSITE" id="PS00027">
    <property type="entry name" value="HOMEOBOX_1"/>
    <property type="match status" value="1"/>
</dbReference>
<dbReference type="STRING" id="6573.A0A210PC68"/>
<reference evidence="11 12" key="1">
    <citation type="journal article" date="2017" name="Nat. Ecol. Evol.">
        <title>Scallop genome provides insights into evolution of bilaterian karyotype and development.</title>
        <authorList>
            <person name="Wang S."/>
            <person name="Zhang J."/>
            <person name="Jiao W."/>
            <person name="Li J."/>
            <person name="Xun X."/>
            <person name="Sun Y."/>
            <person name="Guo X."/>
            <person name="Huan P."/>
            <person name="Dong B."/>
            <person name="Zhang L."/>
            <person name="Hu X."/>
            <person name="Sun X."/>
            <person name="Wang J."/>
            <person name="Zhao C."/>
            <person name="Wang Y."/>
            <person name="Wang D."/>
            <person name="Huang X."/>
            <person name="Wang R."/>
            <person name="Lv J."/>
            <person name="Li Y."/>
            <person name="Zhang Z."/>
            <person name="Liu B."/>
            <person name="Lu W."/>
            <person name="Hui Y."/>
            <person name="Liang J."/>
            <person name="Zhou Z."/>
            <person name="Hou R."/>
            <person name="Li X."/>
            <person name="Liu Y."/>
            <person name="Li H."/>
            <person name="Ning X."/>
            <person name="Lin Y."/>
            <person name="Zhao L."/>
            <person name="Xing Q."/>
            <person name="Dou J."/>
            <person name="Li Y."/>
            <person name="Mao J."/>
            <person name="Guo H."/>
            <person name="Dou H."/>
            <person name="Li T."/>
            <person name="Mu C."/>
            <person name="Jiang W."/>
            <person name="Fu Q."/>
            <person name="Fu X."/>
            <person name="Miao Y."/>
            <person name="Liu J."/>
            <person name="Yu Q."/>
            <person name="Li R."/>
            <person name="Liao H."/>
            <person name="Li X."/>
            <person name="Kong Y."/>
            <person name="Jiang Z."/>
            <person name="Chourrout D."/>
            <person name="Li R."/>
            <person name="Bao Z."/>
        </authorList>
    </citation>
    <scope>NUCLEOTIDE SEQUENCE [LARGE SCALE GENOMIC DNA]</scope>
    <source>
        <strain evidence="11 12">PY_sf001</strain>
    </source>
</reference>
<evidence type="ECO:0000256" key="2">
    <source>
        <dbReference type="ARBA" id="ARBA00009107"/>
    </source>
</evidence>
<evidence type="ECO:0000256" key="7">
    <source>
        <dbReference type="PROSITE-ProRule" id="PRU00108"/>
    </source>
</evidence>
<evidence type="ECO:0000256" key="3">
    <source>
        <dbReference type="ARBA" id="ARBA00022473"/>
    </source>
</evidence>
<dbReference type="FunFam" id="1.10.10.60:FF:000193">
    <property type="entry name" value="Ultrabithorax, isoform C"/>
    <property type="match status" value="1"/>
</dbReference>
<keyword evidence="4 7" id="KW-0238">DNA-binding</keyword>
<dbReference type="CDD" id="cd00086">
    <property type="entry name" value="homeodomain"/>
    <property type="match status" value="1"/>
</dbReference>
<sequence length="313" mass="34219">MNSYYPASFFAQYSSENSHIPHNVGYSSNNFGLLASRFADQISAYHNSSFDPHRAAIPNGYSPHHQSADGSQYPSRDGSGGGTGSGGGGSAEPPGHGVGHGHGTTPPGGGRIPPYPQPAPAHQGSEDSSLHRSYSSCSTDNWSPPPHGGIQSSSPDSVHNNQTHSPYSGLDASANCQSMLLQKHMKSDQGINSGSEASPSTPFYPWMGIVGPNSAHRRRGRQTYSRYQTLELEKEFQFNHYLTRKRRIEVAHSLCLTERQIKIWFQNRRMKLKKEKMAIKELNEGIPCDLDSKKSDFKETEEKSDGIASDDSP</sequence>
<dbReference type="GO" id="GO:0000981">
    <property type="term" value="F:DNA-binding transcription factor activity, RNA polymerase II-specific"/>
    <property type="evidence" value="ECO:0007669"/>
    <property type="project" value="InterPro"/>
</dbReference>
<evidence type="ECO:0000256" key="6">
    <source>
        <dbReference type="ARBA" id="ARBA00023242"/>
    </source>
</evidence>
<evidence type="ECO:0000256" key="8">
    <source>
        <dbReference type="RuleBase" id="RU000682"/>
    </source>
</evidence>
<feature type="domain" description="Homeobox" evidence="10">
    <location>
        <begin position="215"/>
        <end position="275"/>
    </location>
</feature>
<dbReference type="OrthoDB" id="6159439at2759"/>
<evidence type="ECO:0000256" key="4">
    <source>
        <dbReference type="ARBA" id="ARBA00023125"/>
    </source>
</evidence>
<dbReference type="Gene3D" id="1.10.10.60">
    <property type="entry name" value="Homeodomain-like"/>
    <property type="match status" value="1"/>
</dbReference>
<evidence type="ECO:0000256" key="1">
    <source>
        <dbReference type="ARBA" id="ARBA00004123"/>
    </source>
</evidence>
<comment type="subcellular location">
    <subcellularLocation>
        <location evidence="1 7 8">Nucleus</location>
    </subcellularLocation>
</comment>
<dbReference type="InterPro" id="IPR050296">
    <property type="entry name" value="Antp_homeobox"/>
</dbReference>
<comment type="similarity">
    <text evidence="2">Belongs to the Antp homeobox family.</text>
</comment>
<proteinExistence type="inferred from homology"/>
<dbReference type="PRINTS" id="PR00024">
    <property type="entry name" value="HOMEOBOX"/>
</dbReference>
<keyword evidence="12" id="KW-1185">Reference proteome</keyword>
<dbReference type="SMART" id="SM00389">
    <property type="entry name" value="HOX"/>
    <property type="match status" value="1"/>
</dbReference>
<organism evidence="11 12">
    <name type="scientific">Mizuhopecten yessoensis</name>
    <name type="common">Japanese scallop</name>
    <name type="synonym">Patinopecten yessoensis</name>
    <dbReference type="NCBI Taxonomy" id="6573"/>
    <lineage>
        <taxon>Eukaryota</taxon>
        <taxon>Metazoa</taxon>
        <taxon>Spiralia</taxon>
        <taxon>Lophotrochozoa</taxon>
        <taxon>Mollusca</taxon>
        <taxon>Bivalvia</taxon>
        <taxon>Autobranchia</taxon>
        <taxon>Pteriomorphia</taxon>
        <taxon>Pectinida</taxon>
        <taxon>Pectinoidea</taxon>
        <taxon>Pectinidae</taxon>
        <taxon>Mizuhopecten</taxon>
    </lineage>
</organism>
<feature type="compositionally biased region" description="Polar residues" evidence="9">
    <location>
        <begin position="150"/>
        <end position="166"/>
    </location>
</feature>
<feature type="region of interest" description="Disordered" evidence="9">
    <location>
        <begin position="185"/>
        <end position="204"/>
    </location>
</feature>
<keyword evidence="3" id="KW-0217">Developmental protein</keyword>
<dbReference type="Pfam" id="PF00046">
    <property type="entry name" value="Homeodomain"/>
    <property type="match status" value="1"/>
</dbReference>
<dbReference type="PANTHER" id="PTHR45659">
    <property type="entry name" value="HOMEOBOX PROTEIN HOX"/>
    <property type="match status" value="1"/>
</dbReference>
<dbReference type="SUPFAM" id="SSF46689">
    <property type="entry name" value="Homeodomain-like"/>
    <property type="match status" value="1"/>
</dbReference>
<protein>
    <submittedName>
        <fullName evidence="11">Homeotic protein ultrabithorax</fullName>
    </submittedName>
</protein>
<feature type="compositionally biased region" description="Polar residues" evidence="9">
    <location>
        <begin position="64"/>
        <end position="73"/>
    </location>
</feature>
<dbReference type="Proteomes" id="UP000242188">
    <property type="component" value="Unassembled WGS sequence"/>
</dbReference>
<feature type="compositionally biased region" description="Polar residues" evidence="9">
    <location>
        <begin position="189"/>
        <end position="201"/>
    </location>
</feature>
<dbReference type="PANTHER" id="PTHR45659:SF4">
    <property type="entry name" value="HOMEOBOX PROTEIN ABDOMINAL-A"/>
    <property type="match status" value="1"/>
</dbReference>
<dbReference type="InterPro" id="IPR001356">
    <property type="entry name" value="HD"/>
</dbReference>
<comment type="caution">
    <text evidence="11">The sequence shown here is derived from an EMBL/GenBank/DDBJ whole genome shotgun (WGS) entry which is preliminary data.</text>
</comment>
<feature type="DNA-binding region" description="Homeobox" evidence="7">
    <location>
        <begin position="217"/>
        <end position="276"/>
    </location>
</feature>
<evidence type="ECO:0000313" key="11">
    <source>
        <dbReference type="EMBL" id="OWF34072.1"/>
    </source>
</evidence>
<dbReference type="PROSITE" id="PS50071">
    <property type="entry name" value="HOMEOBOX_2"/>
    <property type="match status" value="1"/>
</dbReference>
<dbReference type="EMBL" id="NEDP02082657">
    <property type="protein sequence ID" value="OWF34072.1"/>
    <property type="molecule type" value="Genomic_DNA"/>
</dbReference>
<dbReference type="GO" id="GO:0005634">
    <property type="term" value="C:nucleus"/>
    <property type="evidence" value="ECO:0007669"/>
    <property type="project" value="UniProtKB-SubCell"/>
</dbReference>
<dbReference type="InterPro" id="IPR020479">
    <property type="entry name" value="HD_metazoa"/>
</dbReference>
<dbReference type="AlphaFoldDB" id="A0A210PC68"/>
<feature type="compositionally biased region" description="Basic and acidic residues" evidence="9">
    <location>
        <begin position="290"/>
        <end position="305"/>
    </location>
</feature>
<evidence type="ECO:0000259" key="10">
    <source>
        <dbReference type="PROSITE" id="PS50071"/>
    </source>
</evidence>
<evidence type="ECO:0000256" key="5">
    <source>
        <dbReference type="ARBA" id="ARBA00023155"/>
    </source>
</evidence>
<feature type="compositionally biased region" description="Polar residues" evidence="9">
    <location>
        <begin position="131"/>
        <end position="142"/>
    </location>
</feature>
<dbReference type="InterPro" id="IPR017970">
    <property type="entry name" value="Homeobox_CS"/>
</dbReference>
<feature type="region of interest" description="Disordered" evidence="9">
    <location>
        <begin position="287"/>
        <end position="313"/>
    </location>
</feature>
<keyword evidence="5 7" id="KW-0371">Homeobox</keyword>
<dbReference type="InterPro" id="IPR009057">
    <property type="entry name" value="Homeodomain-like_sf"/>
</dbReference>
<feature type="region of interest" description="Disordered" evidence="9">
    <location>
        <begin position="55"/>
        <end position="171"/>
    </location>
</feature>
<name>A0A210PC68_MIZYE</name>
<keyword evidence="6 7" id="KW-0539">Nucleus</keyword>
<gene>
    <name evidence="11" type="ORF">KP79_PYT04177</name>
</gene>
<evidence type="ECO:0000313" key="12">
    <source>
        <dbReference type="Proteomes" id="UP000242188"/>
    </source>
</evidence>
<feature type="compositionally biased region" description="Gly residues" evidence="9">
    <location>
        <begin position="78"/>
        <end position="111"/>
    </location>
</feature>
<dbReference type="GO" id="GO:0000978">
    <property type="term" value="F:RNA polymerase II cis-regulatory region sequence-specific DNA binding"/>
    <property type="evidence" value="ECO:0007669"/>
    <property type="project" value="TreeGrafter"/>
</dbReference>